<comment type="caution">
    <text evidence="10">The sequence shown here is derived from an EMBL/GenBank/DDBJ whole genome shotgun (WGS) entry which is preliminary data.</text>
</comment>
<proteinExistence type="inferred from homology"/>
<dbReference type="PROSITE" id="PS00599">
    <property type="entry name" value="AA_TRANSFER_CLASS_2"/>
    <property type="match status" value="1"/>
</dbReference>
<evidence type="ECO:0000313" key="11">
    <source>
        <dbReference type="Proteomes" id="UP000075531"/>
    </source>
</evidence>
<name>A0A151B6G6_9CLOT</name>
<dbReference type="Gene3D" id="3.40.640.10">
    <property type="entry name" value="Type I PLP-dependent aspartate aminotransferase-like (Major domain)"/>
    <property type="match status" value="1"/>
</dbReference>
<dbReference type="STRING" id="1121338.CLTEP_05690"/>
<dbReference type="AlphaFoldDB" id="A0A151B6G6"/>
<comment type="cofactor">
    <cofactor evidence="1 8">
        <name>pyridoxal 5'-phosphate</name>
        <dbReference type="ChEBI" id="CHEBI:597326"/>
    </cofactor>
</comment>
<dbReference type="EMBL" id="LTBA01000003">
    <property type="protein sequence ID" value="KYH35393.1"/>
    <property type="molecule type" value="Genomic_DNA"/>
</dbReference>
<dbReference type="HAMAP" id="MF_01023">
    <property type="entry name" value="HisC_aminotrans_2"/>
    <property type="match status" value="1"/>
</dbReference>
<dbReference type="GO" id="GO:0004400">
    <property type="term" value="F:histidinol-phosphate transaminase activity"/>
    <property type="evidence" value="ECO:0007669"/>
    <property type="project" value="UniProtKB-UniRule"/>
</dbReference>
<dbReference type="InterPro" id="IPR015421">
    <property type="entry name" value="PyrdxlP-dep_Trfase_major"/>
</dbReference>
<evidence type="ECO:0000313" key="10">
    <source>
        <dbReference type="EMBL" id="KYH35393.1"/>
    </source>
</evidence>
<evidence type="ECO:0000259" key="9">
    <source>
        <dbReference type="Pfam" id="PF00155"/>
    </source>
</evidence>
<keyword evidence="5 8" id="KW-0808">Transferase</keyword>
<dbReference type="InterPro" id="IPR015422">
    <property type="entry name" value="PyrdxlP-dep_Trfase_small"/>
</dbReference>
<dbReference type="NCBIfam" id="TIGR01141">
    <property type="entry name" value="hisC"/>
    <property type="match status" value="1"/>
</dbReference>
<dbReference type="PANTHER" id="PTHR43643:SF3">
    <property type="entry name" value="HISTIDINOL-PHOSPHATE AMINOTRANSFERASE"/>
    <property type="match status" value="1"/>
</dbReference>
<dbReference type="InterPro" id="IPR004839">
    <property type="entry name" value="Aminotransferase_I/II_large"/>
</dbReference>
<keyword evidence="11" id="KW-1185">Reference proteome</keyword>
<dbReference type="Pfam" id="PF00155">
    <property type="entry name" value="Aminotran_1_2"/>
    <property type="match status" value="1"/>
</dbReference>
<comment type="similarity">
    <text evidence="8">Belongs to the class-II pyridoxal-phosphate-dependent aminotransferase family. Histidinol-phosphate aminotransferase subfamily.</text>
</comment>
<comment type="subunit">
    <text evidence="3 8">Homodimer.</text>
</comment>
<dbReference type="PATRIC" id="fig|1121338.3.peg.576"/>
<sequence length="361" mass="40882">MGYSVREEILGLRPYKAGKPISEVKRELGLDEVIKLASNENPLGTSPKAKQAIKSIIDESQMYPDASNYELKNKLAKKYGVKHEQIFCGEGSDALIRCICEVFLKPGEESIMAEVTFPRYESATKLMGGKCIKIPMKDNGLDIEAMVSAITERTRIIWFCNPNNPTGTIFKKDEFEALLKKIPEDVIIVMDEAYIEYVTDKDFPDSLNYINDYPNMISLRTFSKAYGLASLRVGYGIANEEIVTYLNRVIGPFDVNLYAQVAAVAALDDEEFIKKVYDTNNEGKEYLYEQFKEMNLPYIDTNSNFIMVNTKASSEVIFDKLLRQGMIVRPGHLLGMPGWLRVTIGTMEQNKKFIECLKNSL</sequence>
<evidence type="ECO:0000256" key="1">
    <source>
        <dbReference type="ARBA" id="ARBA00001933"/>
    </source>
</evidence>
<dbReference type="UniPathway" id="UPA00031">
    <property type="reaction ID" value="UER00012"/>
</dbReference>
<dbReference type="RefSeq" id="WP_066822292.1">
    <property type="nucleotide sequence ID" value="NZ_LTBA01000003.1"/>
</dbReference>
<dbReference type="InterPro" id="IPR050106">
    <property type="entry name" value="HistidinolP_aminotransfase"/>
</dbReference>
<dbReference type="InterPro" id="IPR005861">
    <property type="entry name" value="HisP_aminotrans"/>
</dbReference>
<dbReference type="Gene3D" id="3.90.1150.10">
    <property type="entry name" value="Aspartate Aminotransferase, domain 1"/>
    <property type="match status" value="1"/>
</dbReference>
<feature type="modified residue" description="N6-(pyridoxal phosphate)lysine" evidence="8">
    <location>
        <position position="224"/>
    </location>
</feature>
<keyword evidence="4 8" id="KW-0032">Aminotransferase</keyword>
<protein>
    <recommendedName>
        <fullName evidence="8">Histidinol-phosphate aminotransferase</fullName>
        <ecNumber evidence="8">2.6.1.9</ecNumber>
    </recommendedName>
    <alternativeName>
        <fullName evidence="8">Imidazole acetol-phosphate transaminase</fullName>
    </alternativeName>
</protein>
<evidence type="ECO:0000256" key="3">
    <source>
        <dbReference type="ARBA" id="ARBA00011738"/>
    </source>
</evidence>
<organism evidence="10 11">
    <name type="scientific">Clostridium tepidiprofundi DSM 19306</name>
    <dbReference type="NCBI Taxonomy" id="1121338"/>
    <lineage>
        <taxon>Bacteria</taxon>
        <taxon>Bacillati</taxon>
        <taxon>Bacillota</taxon>
        <taxon>Clostridia</taxon>
        <taxon>Eubacteriales</taxon>
        <taxon>Clostridiaceae</taxon>
        <taxon>Clostridium</taxon>
    </lineage>
</organism>
<dbReference type="OrthoDB" id="9813612at2"/>
<keyword evidence="8" id="KW-0028">Amino-acid biosynthesis</keyword>
<evidence type="ECO:0000256" key="6">
    <source>
        <dbReference type="ARBA" id="ARBA00022898"/>
    </source>
</evidence>
<dbReference type="GO" id="GO:0000105">
    <property type="term" value="P:L-histidine biosynthetic process"/>
    <property type="evidence" value="ECO:0007669"/>
    <property type="project" value="UniProtKB-UniRule"/>
</dbReference>
<evidence type="ECO:0000256" key="4">
    <source>
        <dbReference type="ARBA" id="ARBA00022576"/>
    </source>
</evidence>
<dbReference type="EC" id="2.6.1.9" evidence="8"/>
<gene>
    <name evidence="10" type="primary">hisC2</name>
    <name evidence="8" type="synonym">hisC</name>
    <name evidence="10" type="ORF">CLTEP_05690</name>
</gene>
<evidence type="ECO:0000256" key="7">
    <source>
        <dbReference type="ARBA" id="ARBA00047481"/>
    </source>
</evidence>
<keyword evidence="6 8" id="KW-0663">Pyridoxal phosphate</keyword>
<evidence type="ECO:0000256" key="2">
    <source>
        <dbReference type="ARBA" id="ARBA00005011"/>
    </source>
</evidence>
<feature type="domain" description="Aminotransferase class I/classII large" evidence="9">
    <location>
        <begin position="32"/>
        <end position="355"/>
    </location>
</feature>
<evidence type="ECO:0000256" key="8">
    <source>
        <dbReference type="HAMAP-Rule" id="MF_01023"/>
    </source>
</evidence>
<reference evidence="10 11" key="1">
    <citation type="submission" date="2016-02" db="EMBL/GenBank/DDBJ databases">
        <title>Genome sequence of Clostridium tepidiprofundi DSM 19306.</title>
        <authorList>
            <person name="Poehlein A."/>
            <person name="Daniel R."/>
        </authorList>
    </citation>
    <scope>NUCLEOTIDE SEQUENCE [LARGE SCALE GENOMIC DNA]</scope>
    <source>
        <strain evidence="10 11">DSM 19306</strain>
    </source>
</reference>
<dbReference type="InterPro" id="IPR001917">
    <property type="entry name" value="Aminotrans_II_pyridoxalP_BS"/>
</dbReference>
<comment type="catalytic activity">
    <reaction evidence="7 8">
        <text>L-histidinol phosphate + 2-oxoglutarate = 3-(imidazol-4-yl)-2-oxopropyl phosphate + L-glutamate</text>
        <dbReference type="Rhea" id="RHEA:23744"/>
        <dbReference type="ChEBI" id="CHEBI:16810"/>
        <dbReference type="ChEBI" id="CHEBI:29985"/>
        <dbReference type="ChEBI" id="CHEBI:57766"/>
        <dbReference type="ChEBI" id="CHEBI:57980"/>
        <dbReference type="EC" id="2.6.1.9"/>
    </reaction>
</comment>
<evidence type="ECO:0000256" key="5">
    <source>
        <dbReference type="ARBA" id="ARBA00022679"/>
    </source>
</evidence>
<comment type="pathway">
    <text evidence="2 8">Amino-acid biosynthesis; L-histidine biosynthesis; L-histidine from 5-phospho-alpha-D-ribose 1-diphosphate: step 7/9.</text>
</comment>
<dbReference type="PANTHER" id="PTHR43643">
    <property type="entry name" value="HISTIDINOL-PHOSPHATE AMINOTRANSFERASE 2"/>
    <property type="match status" value="1"/>
</dbReference>
<dbReference type="CDD" id="cd00609">
    <property type="entry name" value="AAT_like"/>
    <property type="match status" value="1"/>
</dbReference>
<keyword evidence="8" id="KW-0368">Histidine biosynthesis</keyword>
<dbReference type="Proteomes" id="UP000075531">
    <property type="component" value="Unassembled WGS sequence"/>
</dbReference>
<dbReference type="InterPro" id="IPR015424">
    <property type="entry name" value="PyrdxlP-dep_Trfase"/>
</dbReference>
<dbReference type="SUPFAM" id="SSF53383">
    <property type="entry name" value="PLP-dependent transferases"/>
    <property type="match status" value="1"/>
</dbReference>
<dbReference type="GO" id="GO:0030170">
    <property type="term" value="F:pyridoxal phosphate binding"/>
    <property type="evidence" value="ECO:0007669"/>
    <property type="project" value="InterPro"/>
</dbReference>
<accession>A0A151B6G6</accession>